<sequence length="96" mass="10694">MKPQQQELQAPGSIQGYTRALLGLPFFHHSHSSFLLKEITLTVISLPVPISFSSSQTQSLSFSGLSASGKCNPLHQETSNRKNILQHRCTQWRLCS</sequence>
<dbReference type="AlphaFoldDB" id="A0A4Y2VFK3"/>
<evidence type="ECO:0000313" key="1">
    <source>
        <dbReference type="EMBL" id="GBO23372.1"/>
    </source>
</evidence>
<reference evidence="1 2" key="1">
    <citation type="journal article" date="2019" name="Sci. Rep.">
        <title>Orb-weaving spider Araneus ventricosus genome elucidates the spidroin gene catalogue.</title>
        <authorList>
            <person name="Kono N."/>
            <person name="Nakamura H."/>
            <person name="Ohtoshi R."/>
            <person name="Moran D.A.P."/>
            <person name="Shinohara A."/>
            <person name="Yoshida Y."/>
            <person name="Fujiwara M."/>
            <person name="Mori M."/>
            <person name="Tomita M."/>
            <person name="Arakawa K."/>
        </authorList>
    </citation>
    <scope>NUCLEOTIDE SEQUENCE [LARGE SCALE GENOMIC DNA]</scope>
</reference>
<organism evidence="1 2">
    <name type="scientific">Araneus ventricosus</name>
    <name type="common">Orbweaver spider</name>
    <name type="synonym">Epeira ventricosa</name>
    <dbReference type="NCBI Taxonomy" id="182803"/>
    <lineage>
        <taxon>Eukaryota</taxon>
        <taxon>Metazoa</taxon>
        <taxon>Ecdysozoa</taxon>
        <taxon>Arthropoda</taxon>
        <taxon>Chelicerata</taxon>
        <taxon>Arachnida</taxon>
        <taxon>Araneae</taxon>
        <taxon>Araneomorphae</taxon>
        <taxon>Entelegynae</taxon>
        <taxon>Araneoidea</taxon>
        <taxon>Araneidae</taxon>
        <taxon>Araneus</taxon>
    </lineage>
</organism>
<gene>
    <name evidence="1" type="ORF">AVEN_19493_1</name>
</gene>
<keyword evidence="2" id="KW-1185">Reference proteome</keyword>
<name>A0A4Y2VFK3_ARAVE</name>
<accession>A0A4Y2VFK3</accession>
<protein>
    <submittedName>
        <fullName evidence="1">Uncharacterized protein</fullName>
    </submittedName>
</protein>
<dbReference type="EMBL" id="BGPR01046423">
    <property type="protein sequence ID" value="GBO23372.1"/>
    <property type="molecule type" value="Genomic_DNA"/>
</dbReference>
<evidence type="ECO:0000313" key="2">
    <source>
        <dbReference type="Proteomes" id="UP000499080"/>
    </source>
</evidence>
<proteinExistence type="predicted"/>
<comment type="caution">
    <text evidence="1">The sequence shown here is derived from an EMBL/GenBank/DDBJ whole genome shotgun (WGS) entry which is preliminary data.</text>
</comment>
<dbReference type="Proteomes" id="UP000499080">
    <property type="component" value="Unassembled WGS sequence"/>
</dbReference>